<accession>G9HRJ6</accession>
<sequence length="264" mass="30686">MFLNKKHLYFHLQIFTITKRTVIRKNSADFTKDVFLPILKKCIFKDKYENAFEHVMCPLSESKKIIGGFIFTSAKAVKIGEEKFNTSPTLKAPLLEKKYPILDNLTKDLSAAANNTAKKSYIFFSNVDPRSVKELDYREKDKILFEIGCNNSHGLVENFKLEVSRLVAEICFNIYTVGSFKVFYQGCYMSDKKFFICTRDDLNDRKLVDPFLSKLVEEKLSKLDLMPEHDRETILLNEIEHFETFNAYGTKNPLTLMDNDDSFQ</sequence>
<gene>
    <name evidence="1" type="primary">orf595</name>
</gene>
<proteinExistence type="predicted"/>
<protein>
    <submittedName>
        <fullName evidence="1">Uncharacterized protein</fullName>
    </submittedName>
</protein>
<reference evidence="1" key="1">
    <citation type="journal article" date="2012" name="Genome Biol. Evol.">
        <title>The Oxytricha trifallax Mitochondrial Genome.</title>
        <authorList>
            <person name="Swart E.C."/>
            <person name="Nowacki M."/>
            <person name="Shum J."/>
            <person name="Stiles H."/>
            <person name="Higgins B.P."/>
            <person name="Doak T.G."/>
            <person name="Schotanus K."/>
            <person name="Magrini V.J."/>
            <person name="Minx P."/>
            <person name="Mardis E.R."/>
            <person name="Landweber L.F."/>
        </authorList>
    </citation>
    <scope>NUCLEOTIDE SEQUENCE</scope>
</reference>
<dbReference type="AlphaFoldDB" id="G9HRJ6"/>
<evidence type="ECO:0000313" key="1">
    <source>
        <dbReference type="EMBL" id="AEV66707.1"/>
    </source>
</evidence>
<keyword evidence="1" id="KW-0496">Mitochondrion</keyword>
<organism evidence="1">
    <name type="scientific">Oxytricha trifallax</name>
    <dbReference type="NCBI Taxonomy" id="1172189"/>
    <lineage>
        <taxon>Eukaryota</taxon>
        <taxon>Sar</taxon>
        <taxon>Alveolata</taxon>
        <taxon>Ciliophora</taxon>
        <taxon>Intramacronucleata</taxon>
        <taxon>Spirotrichea</taxon>
        <taxon>Stichotrichia</taxon>
        <taxon>Sporadotrichida</taxon>
        <taxon>Oxytrichidae</taxon>
        <taxon>Oxytrichinae</taxon>
        <taxon>Oxytricha</taxon>
    </lineage>
</organism>
<name>G9HRJ6_9SPIT</name>
<geneLocation type="mitochondrion" evidence="1"/>
<dbReference type="EMBL" id="JN383843">
    <property type="protein sequence ID" value="AEV66707.1"/>
    <property type="molecule type" value="Genomic_DNA"/>
</dbReference>